<protein>
    <recommendedName>
        <fullName evidence="5">Type IV secretion system protein VirB2</fullName>
    </recommendedName>
</protein>
<keyword evidence="2" id="KW-0732">Signal</keyword>
<evidence type="ECO:0000313" key="4">
    <source>
        <dbReference type="Proteomes" id="UP000595197"/>
    </source>
</evidence>
<evidence type="ECO:0000313" key="3">
    <source>
        <dbReference type="EMBL" id="QQP94022.1"/>
    </source>
</evidence>
<dbReference type="RefSeq" id="WP_201083909.1">
    <property type="nucleotide sequence ID" value="NZ_CP067424.1"/>
</dbReference>
<keyword evidence="4" id="KW-1185">Reference proteome</keyword>
<keyword evidence="1" id="KW-0812">Transmembrane</keyword>
<sequence length="105" mass="10709">MRKTLGDAASFALATLIVTAADPALAQFNGGGDVPFQQGMSTVLNWAFVAGIAVALFSFILACVFLFMRNLIGFAGGVLGVLIGGALMANAPTIVQGLTNLSSPF</sequence>
<accession>A0ABX7BM19</accession>
<dbReference type="Proteomes" id="UP000595197">
    <property type="component" value="Plasmid pTT6-4"/>
</dbReference>
<gene>
    <name evidence="3" type="ORF">IGS68_34840</name>
</gene>
<evidence type="ECO:0000256" key="2">
    <source>
        <dbReference type="SAM" id="SignalP"/>
    </source>
</evidence>
<geneLocation type="plasmid" evidence="3 4">
    <name>pTT6-4</name>
</geneLocation>
<feature type="chain" id="PRO_5045501793" description="Type IV secretion system protein VirB2" evidence="2">
    <location>
        <begin position="21"/>
        <end position="105"/>
    </location>
</feature>
<feature type="transmembrane region" description="Helical" evidence="1">
    <location>
        <begin position="74"/>
        <end position="95"/>
    </location>
</feature>
<evidence type="ECO:0000256" key="1">
    <source>
        <dbReference type="SAM" id="Phobius"/>
    </source>
</evidence>
<evidence type="ECO:0008006" key="5">
    <source>
        <dbReference type="Google" id="ProtNLM"/>
    </source>
</evidence>
<organism evidence="3 4">
    <name type="scientific">Skermanella cutis</name>
    <dbReference type="NCBI Taxonomy" id="2775420"/>
    <lineage>
        <taxon>Bacteria</taxon>
        <taxon>Pseudomonadati</taxon>
        <taxon>Pseudomonadota</taxon>
        <taxon>Alphaproteobacteria</taxon>
        <taxon>Rhodospirillales</taxon>
        <taxon>Azospirillaceae</taxon>
        <taxon>Skermanella</taxon>
    </lineage>
</organism>
<dbReference type="EMBL" id="CP067424">
    <property type="protein sequence ID" value="QQP94022.1"/>
    <property type="molecule type" value="Genomic_DNA"/>
</dbReference>
<feature type="signal peptide" evidence="2">
    <location>
        <begin position="1"/>
        <end position="20"/>
    </location>
</feature>
<feature type="transmembrane region" description="Helical" evidence="1">
    <location>
        <begin position="42"/>
        <end position="67"/>
    </location>
</feature>
<reference evidence="3" key="1">
    <citation type="submission" date="2021-02" db="EMBL/GenBank/DDBJ databases">
        <title>Skermanella TT6 skin isolate.</title>
        <authorList>
            <person name="Lee K."/>
            <person name="Ganzorig M."/>
        </authorList>
    </citation>
    <scope>NUCLEOTIDE SEQUENCE</scope>
    <source>
        <strain evidence="3">TT6</strain>
    </source>
</reference>
<keyword evidence="3" id="KW-0614">Plasmid</keyword>
<name>A0ABX7BM19_9PROT</name>
<keyword evidence="1" id="KW-1133">Transmembrane helix</keyword>
<proteinExistence type="predicted"/>
<keyword evidence="1" id="KW-0472">Membrane</keyword>